<dbReference type="PANTHER" id="PTHR48047">
    <property type="entry name" value="GLYCOSYLTRANSFERASE"/>
    <property type="match status" value="1"/>
</dbReference>
<dbReference type="PANTHER" id="PTHR48047:SF19">
    <property type="entry name" value="GLYCOSYLTRANSFERASE"/>
    <property type="match status" value="1"/>
</dbReference>
<reference evidence="5" key="2">
    <citation type="submission" date="2020-10" db="EMBL/GenBank/DDBJ databases">
        <authorList>
            <person name="Cooper E.A."/>
            <person name="Brenton Z.W."/>
            <person name="Flinn B.S."/>
            <person name="Jenkins J."/>
            <person name="Shu S."/>
            <person name="Flowers D."/>
            <person name="Luo F."/>
            <person name="Wang Y."/>
            <person name="Xia P."/>
            <person name="Barry K."/>
            <person name="Daum C."/>
            <person name="Lipzen A."/>
            <person name="Yoshinaga Y."/>
            <person name="Schmutz J."/>
            <person name="Saski C."/>
            <person name="Vermerris W."/>
            <person name="Kresovich S."/>
        </authorList>
    </citation>
    <scope>NUCLEOTIDE SEQUENCE</scope>
</reference>
<reference evidence="5" key="1">
    <citation type="journal article" date="2019" name="BMC Genomics">
        <title>A new reference genome for Sorghum bicolor reveals high levels of sequence similarity between sweet and grain genotypes: implications for the genetics of sugar metabolism.</title>
        <authorList>
            <person name="Cooper E.A."/>
            <person name="Brenton Z.W."/>
            <person name="Flinn B.S."/>
            <person name="Jenkins J."/>
            <person name="Shu S."/>
            <person name="Flowers D."/>
            <person name="Luo F."/>
            <person name="Wang Y."/>
            <person name="Xia P."/>
            <person name="Barry K."/>
            <person name="Daum C."/>
            <person name="Lipzen A."/>
            <person name="Yoshinaga Y."/>
            <person name="Schmutz J."/>
            <person name="Saski C."/>
            <person name="Vermerris W."/>
            <person name="Kresovich S."/>
        </authorList>
    </citation>
    <scope>NUCLEOTIDE SEQUENCE</scope>
</reference>
<evidence type="ECO:0000256" key="1">
    <source>
        <dbReference type="ARBA" id="ARBA00009995"/>
    </source>
</evidence>
<keyword evidence="3" id="KW-0328">Glycosyltransferase</keyword>
<dbReference type="Proteomes" id="UP000807115">
    <property type="component" value="Chromosome 9"/>
</dbReference>
<comment type="similarity">
    <text evidence="1 3">Belongs to the UDP-glycosyltransferase family.</text>
</comment>
<evidence type="ECO:0000313" key="6">
    <source>
        <dbReference type="Proteomes" id="UP000807115"/>
    </source>
</evidence>
<dbReference type="EMBL" id="CM027688">
    <property type="protein sequence ID" value="KAG0518684.1"/>
    <property type="molecule type" value="Genomic_DNA"/>
</dbReference>
<dbReference type="Gramene" id="EES19765">
    <property type="protein sequence ID" value="EES19765"/>
    <property type="gene ID" value="SORBI_3009G187000"/>
</dbReference>
<proteinExistence type="inferred from homology"/>
<dbReference type="Gene3D" id="3.40.50.2000">
    <property type="entry name" value="Glycogen Phosphorylase B"/>
    <property type="match status" value="2"/>
</dbReference>
<gene>
    <name evidence="5" type="ORF">BDA96_09G197700</name>
</gene>
<dbReference type="FunFam" id="3.40.50.2000:FF:000179">
    <property type="entry name" value="Glycosyltransferase"/>
    <property type="match status" value="1"/>
</dbReference>
<keyword evidence="2 3" id="KW-0808">Transferase</keyword>
<evidence type="ECO:0000256" key="3">
    <source>
        <dbReference type="RuleBase" id="RU003718"/>
    </source>
</evidence>
<dbReference type="PROSITE" id="PS00375">
    <property type="entry name" value="UDPGT"/>
    <property type="match status" value="1"/>
</dbReference>
<dbReference type="InterPro" id="IPR035595">
    <property type="entry name" value="UDP_glycos_trans_CS"/>
</dbReference>
<accession>A0A921QAM8</accession>
<dbReference type="FunFam" id="3.40.50.2000:FF:000063">
    <property type="entry name" value="Glycosyltransferase"/>
    <property type="match status" value="1"/>
</dbReference>
<organism evidence="5 6">
    <name type="scientific">Sorghum bicolor</name>
    <name type="common">Sorghum</name>
    <name type="synonym">Sorghum vulgare</name>
    <dbReference type="NCBI Taxonomy" id="4558"/>
    <lineage>
        <taxon>Eukaryota</taxon>
        <taxon>Viridiplantae</taxon>
        <taxon>Streptophyta</taxon>
        <taxon>Embryophyta</taxon>
        <taxon>Tracheophyta</taxon>
        <taxon>Spermatophyta</taxon>
        <taxon>Magnoliopsida</taxon>
        <taxon>Liliopsida</taxon>
        <taxon>Poales</taxon>
        <taxon>Poaceae</taxon>
        <taxon>PACMAD clade</taxon>
        <taxon>Panicoideae</taxon>
        <taxon>Andropogonodae</taxon>
        <taxon>Andropogoneae</taxon>
        <taxon>Sorghinae</taxon>
        <taxon>Sorghum</taxon>
    </lineage>
</organism>
<evidence type="ECO:0000313" key="5">
    <source>
        <dbReference type="EMBL" id="KAG0518684.1"/>
    </source>
</evidence>
<sequence>MASAKQSKKLRILLIPFFATSHIGPYTDLAVRLAAARPGSVEPSIAVTPANVTVVRSALERHGPAASGVVKIVTYPFPCVDGLAPGVENLSTAGDDAWRIDAAAIDESLSRPAQEALLREQVPDAVVTDFHFFWNSSIAAELGLPSVVFNVIGPFAGLVMKLLSGAVVSGGGTDSESHEVAVPGLPGPEIRIPVSELPEFLRCPANVQGTFNPCIAAMARCLGVAFNTFADLEQEYGEARVRVGSLKRGYFVGPVSLPLPPAAASISESPCIRWLDSKPSCSVVYVCFGTYAAISGDQLRELALGLEASGTPFLWAVRADGWAPPEGWEERVGERGMLVRGWAPQTAILAHPAVGAFLTHCGSSSLLEAAAAGVPMLTWPLVFDQFIEERLVTEVLKIGERVWSGARSTRYEERELVPAEAVARAVGRFLEAGGTGEAARGRARDLAVKAHAAVEEGGSSSRDLHRLIDDLIEARAAAGVATLPSAAPVETSTDADGE</sequence>
<dbReference type="OMA" id="HFFWNSS"/>
<dbReference type="EC" id="2.4.1.-" evidence="4"/>
<name>A0A921QAM8_SORBI</name>
<evidence type="ECO:0000256" key="4">
    <source>
        <dbReference type="RuleBase" id="RU362057"/>
    </source>
</evidence>
<dbReference type="AlphaFoldDB" id="A0A921QAM8"/>
<dbReference type="CDD" id="cd03784">
    <property type="entry name" value="GT1_Gtf-like"/>
    <property type="match status" value="1"/>
</dbReference>
<evidence type="ECO:0000256" key="2">
    <source>
        <dbReference type="ARBA" id="ARBA00022679"/>
    </source>
</evidence>
<dbReference type="Pfam" id="PF00201">
    <property type="entry name" value="UDPGT"/>
    <property type="match status" value="1"/>
</dbReference>
<dbReference type="KEGG" id="sbi:8067468"/>
<dbReference type="SUPFAM" id="SSF53756">
    <property type="entry name" value="UDP-Glycosyltransferase/glycogen phosphorylase"/>
    <property type="match status" value="1"/>
</dbReference>
<dbReference type="InterPro" id="IPR002213">
    <property type="entry name" value="UDP_glucos_trans"/>
</dbReference>
<dbReference type="GO" id="GO:0008194">
    <property type="term" value="F:UDP-glycosyltransferase activity"/>
    <property type="evidence" value="ECO:0007669"/>
    <property type="project" value="InterPro"/>
</dbReference>
<dbReference type="OrthoDB" id="5835829at2759"/>
<comment type="caution">
    <text evidence="5">The sequence shown here is derived from an EMBL/GenBank/DDBJ whole genome shotgun (WGS) entry which is preliminary data.</text>
</comment>
<protein>
    <recommendedName>
        <fullName evidence="4">Glycosyltransferase</fullName>
        <ecNumber evidence="4">2.4.1.-</ecNumber>
    </recommendedName>
</protein>